<accession>A0A8J2MWS2</accession>
<name>A0A8J2MWS2_9PLEO</name>
<dbReference type="Gene3D" id="3.30.420.40">
    <property type="match status" value="2"/>
</dbReference>
<dbReference type="RefSeq" id="XP_043165671.1">
    <property type="nucleotide sequence ID" value="XM_043309736.1"/>
</dbReference>
<dbReference type="PANTHER" id="PTHR30605">
    <property type="entry name" value="ANHYDRO-N-ACETYLMURAMIC ACID KINASE"/>
    <property type="match status" value="1"/>
</dbReference>
<reference evidence="1" key="1">
    <citation type="submission" date="2021-05" db="EMBL/GenBank/DDBJ databases">
        <authorList>
            <person name="Stam R."/>
        </authorList>
    </citation>
    <scope>NUCLEOTIDE SEQUENCE</scope>
    <source>
        <strain evidence="1">CS162</strain>
    </source>
</reference>
<evidence type="ECO:0000313" key="1">
    <source>
        <dbReference type="EMBL" id="CAG5148017.1"/>
    </source>
</evidence>
<dbReference type="Proteomes" id="UP000676310">
    <property type="component" value="Unassembled WGS sequence"/>
</dbReference>
<evidence type="ECO:0008006" key="3">
    <source>
        <dbReference type="Google" id="ProtNLM"/>
    </source>
</evidence>
<dbReference type="GO" id="GO:0016773">
    <property type="term" value="F:phosphotransferase activity, alcohol group as acceptor"/>
    <property type="evidence" value="ECO:0007669"/>
    <property type="project" value="InterPro"/>
</dbReference>
<comment type="caution">
    <text evidence="1">The sequence shown here is derived from an EMBL/GenBank/DDBJ whole genome shotgun (WGS) entry which is preliminary data.</text>
</comment>
<dbReference type="GeneID" id="67013546"/>
<evidence type="ECO:0000313" key="2">
    <source>
        <dbReference type="Proteomes" id="UP000676310"/>
    </source>
</evidence>
<dbReference type="OrthoDB" id="5427593at2759"/>
<dbReference type="GO" id="GO:0009254">
    <property type="term" value="P:peptidoglycan turnover"/>
    <property type="evidence" value="ECO:0007669"/>
    <property type="project" value="InterPro"/>
</dbReference>
<dbReference type="InterPro" id="IPR005338">
    <property type="entry name" value="Anhydro_N_Ac-Mur_kinase"/>
</dbReference>
<dbReference type="GO" id="GO:0006040">
    <property type="term" value="P:amino sugar metabolic process"/>
    <property type="evidence" value="ECO:0007669"/>
    <property type="project" value="InterPro"/>
</dbReference>
<dbReference type="AlphaFoldDB" id="A0A8J2MWS2"/>
<protein>
    <recommendedName>
        <fullName evidence="3">Anhydro-N-acetylmuramic acid kinase</fullName>
    </recommendedName>
</protein>
<gene>
    <name evidence="1" type="ORF">ALTATR162_LOCUS2134</name>
</gene>
<organism evidence="1 2">
    <name type="scientific">Alternaria atra</name>
    <dbReference type="NCBI Taxonomy" id="119953"/>
    <lineage>
        <taxon>Eukaryota</taxon>
        <taxon>Fungi</taxon>
        <taxon>Dikarya</taxon>
        <taxon>Ascomycota</taxon>
        <taxon>Pezizomycotina</taxon>
        <taxon>Dothideomycetes</taxon>
        <taxon>Pleosporomycetidae</taxon>
        <taxon>Pleosporales</taxon>
        <taxon>Pleosporineae</taxon>
        <taxon>Pleosporaceae</taxon>
        <taxon>Alternaria</taxon>
        <taxon>Alternaria sect. Ulocladioides</taxon>
    </lineage>
</organism>
<sequence>MHRSDSAADYDGLYMNTRETMKNSQGALDLQVLGACCGSGLNQLDFALVRYRQASPDAALRLKLIQSGSVATSPPIRNHILTSLHEVGRNYSPVTRLNTLLGYLFSKGIMSFCEKHDIPLASIDLVGTHMSGLRRPGMPETNDLNTHPLGWNAIVSAETGLNTVFDLAVNEAGFVTPHVSPVLYVDSLFLRHPSKFRACLNIGELANYSFIPPMSVESARGTCCRDCGPGSLLIDYAIKYCTSNDRNEDNNGRFAAPGKPHEGVVIQFLKTYDYSRMLPSLSVAREMFGDHEAQRLIDECVFLKLSEADIIATVTRITAENILRQYRRLLALCFPAGQNVDELFIGGPSARNANIIDFLEAELPERVITKPLDDIGIPGDANEAVCYAHLALEAVLGQPVRCSAELSWPWSQPGHDTVLGRVVRGGNWETLTARLQKFAGGKPRCLARTVRIVGSLESGIKDLGL</sequence>
<dbReference type="GO" id="GO:0005524">
    <property type="term" value="F:ATP binding"/>
    <property type="evidence" value="ECO:0007669"/>
    <property type="project" value="InterPro"/>
</dbReference>
<dbReference type="EMBL" id="CAJRGZ010000015">
    <property type="protein sequence ID" value="CAG5148017.1"/>
    <property type="molecule type" value="Genomic_DNA"/>
</dbReference>
<proteinExistence type="predicted"/>
<keyword evidence="2" id="KW-1185">Reference proteome</keyword>
<dbReference type="PANTHER" id="PTHR30605:SF0">
    <property type="entry name" value="ANHYDRO-N-ACETYLMURAMIC ACID KINASE"/>
    <property type="match status" value="1"/>
</dbReference>
<dbReference type="Pfam" id="PF03702">
    <property type="entry name" value="AnmK"/>
    <property type="match status" value="1"/>
</dbReference>